<dbReference type="Proteomes" id="UP001165393">
    <property type="component" value="Unassembled WGS sequence"/>
</dbReference>
<comment type="subcellular location">
    <subcellularLocation>
        <location evidence="1">Periplasm</location>
    </subcellularLocation>
</comment>
<keyword evidence="9" id="KW-1185">Reference proteome</keyword>
<dbReference type="InterPro" id="IPR031811">
    <property type="entry name" value="ALGX/ALGJ_SGNH-like"/>
</dbReference>
<dbReference type="Pfam" id="PF16822">
    <property type="entry name" value="ALGX"/>
    <property type="match status" value="1"/>
</dbReference>
<dbReference type="GO" id="GO:0016740">
    <property type="term" value="F:transferase activity"/>
    <property type="evidence" value="ECO:0007669"/>
    <property type="project" value="UniProtKB-KW"/>
</dbReference>
<evidence type="ECO:0000256" key="6">
    <source>
        <dbReference type="ARBA" id="ARBA00022841"/>
    </source>
</evidence>
<organism evidence="8 9">
    <name type="scientific">Echinimonas agarilytica</name>
    <dbReference type="NCBI Taxonomy" id="1215918"/>
    <lineage>
        <taxon>Bacteria</taxon>
        <taxon>Pseudomonadati</taxon>
        <taxon>Pseudomonadota</taxon>
        <taxon>Gammaproteobacteria</taxon>
        <taxon>Alteromonadales</taxon>
        <taxon>Echinimonadaceae</taxon>
        <taxon>Echinimonas</taxon>
    </lineage>
</organism>
<comment type="caution">
    <text evidence="8">The sequence shown here is derived from an EMBL/GenBank/DDBJ whole genome shotgun (WGS) entry which is preliminary data.</text>
</comment>
<evidence type="ECO:0000256" key="2">
    <source>
        <dbReference type="ARBA" id="ARBA00005182"/>
    </source>
</evidence>
<comment type="pathway">
    <text evidence="2">Glycan biosynthesis; alginate biosynthesis.</text>
</comment>
<evidence type="ECO:0000259" key="7">
    <source>
        <dbReference type="Pfam" id="PF16822"/>
    </source>
</evidence>
<evidence type="ECO:0000256" key="5">
    <source>
        <dbReference type="ARBA" id="ARBA00022764"/>
    </source>
</evidence>
<dbReference type="GO" id="GO:0042121">
    <property type="term" value="P:alginic acid biosynthetic process"/>
    <property type="evidence" value="ECO:0007669"/>
    <property type="project" value="UniProtKB-KW"/>
</dbReference>
<gene>
    <name evidence="8" type="ORF">NAF29_16360</name>
</gene>
<dbReference type="GO" id="GO:0042597">
    <property type="term" value="C:periplasmic space"/>
    <property type="evidence" value="ECO:0007669"/>
    <property type="project" value="UniProtKB-SubCell"/>
</dbReference>
<name>A0AA41W8I1_9GAMM</name>
<dbReference type="RefSeq" id="WP_251262705.1">
    <property type="nucleotide sequence ID" value="NZ_JAMQGP010000009.1"/>
</dbReference>
<reference evidence="8 9" key="1">
    <citation type="journal article" date="2013" name="Antonie Van Leeuwenhoek">
        <title>Echinimonas agarilytica gen. nov., sp. nov., a new gammaproteobacterium isolated from the sea urchin Strongylocentrotus intermedius.</title>
        <authorList>
            <person name="Nedashkovskaya O.I."/>
            <person name="Stenkova A.M."/>
            <person name="Zhukova N.V."/>
            <person name="Van Trappen S."/>
            <person name="Lee J.S."/>
            <person name="Kim S.B."/>
        </authorList>
    </citation>
    <scope>NUCLEOTIDE SEQUENCE [LARGE SCALE GENOMIC DNA]</scope>
    <source>
        <strain evidence="8 9">KMM 6351</strain>
    </source>
</reference>
<keyword evidence="4" id="KW-0732">Signal</keyword>
<sequence>MKRKHLKGLNGVVFGVCVLVVGVVSVKAIKLPDQDSPEVLDGSLFRDLEGHYQEKFPVKDWVTGFWATVNYQLFNEGRDGVVVGHSEWLFSSEEYRLPSDYEDQWNNKLDQIVTYDKQLSTQGIELLVVLIPEKVDVYGDLVSKKSMHDEINLYHHSALTLEREGVALVNLRDPLIRAKDNGDKVFYRTDTHWTVKGAEVAARAIKNSGLVPSGEAIYEVEPKGEISFSGDLTNYIPTGDMFADFAPAPETIETLEIVKSGQGELSLFDDSTQSIALVGTSYSADKRWKFVDWLQLHTQQEVLDYSSVGKGPFVPMAEYVSTELETAEDIEMVIWEIPVRYLIAEPTKA</sequence>
<keyword evidence="3" id="KW-0808">Transferase</keyword>
<proteinExistence type="predicted"/>
<keyword evidence="6" id="KW-0016">Alginate biosynthesis</keyword>
<evidence type="ECO:0000256" key="4">
    <source>
        <dbReference type="ARBA" id="ARBA00022729"/>
    </source>
</evidence>
<evidence type="ECO:0000313" key="8">
    <source>
        <dbReference type="EMBL" id="MCM2681222.1"/>
    </source>
</evidence>
<evidence type="ECO:0000313" key="9">
    <source>
        <dbReference type="Proteomes" id="UP001165393"/>
    </source>
</evidence>
<protein>
    <recommendedName>
        <fullName evidence="7">AlgX/AlgJ SGNH hydrolase-like domain-containing protein</fullName>
    </recommendedName>
</protein>
<evidence type="ECO:0000256" key="3">
    <source>
        <dbReference type="ARBA" id="ARBA00022679"/>
    </source>
</evidence>
<evidence type="ECO:0000256" key="1">
    <source>
        <dbReference type="ARBA" id="ARBA00004418"/>
    </source>
</evidence>
<dbReference type="EMBL" id="JAMQGP010000009">
    <property type="protein sequence ID" value="MCM2681222.1"/>
    <property type="molecule type" value="Genomic_DNA"/>
</dbReference>
<accession>A0AA41W8I1</accession>
<keyword evidence="5" id="KW-0574">Periplasm</keyword>
<feature type="domain" description="AlgX/AlgJ SGNH hydrolase-like" evidence="7">
    <location>
        <begin position="81"/>
        <end position="338"/>
    </location>
</feature>
<dbReference type="AlphaFoldDB" id="A0AA41W8I1"/>